<evidence type="ECO:0000313" key="2">
    <source>
        <dbReference type="EMBL" id="RAK69908.1"/>
    </source>
</evidence>
<comment type="caution">
    <text evidence="2">The sequence shown here is derived from an EMBL/GenBank/DDBJ whole genome shotgun (WGS) entry which is preliminary data.</text>
</comment>
<organism evidence="2 3">
    <name type="scientific">Hymenobacter edaphi</name>
    <dbReference type="NCBI Taxonomy" id="2211146"/>
    <lineage>
        <taxon>Bacteria</taxon>
        <taxon>Pseudomonadati</taxon>
        <taxon>Bacteroidota</taxon>
        <taxon>Cytophagia</taxon>
        <taxon>Cytophagales</taxon>
        <taxon>Hymenobacteraceae</taxon>
        <taxon>Hymenobacter</taxon>
    </lineage>
</organism>
<dbReference type="Proteomes" id="UP000248553">
    <property type="component" value="Unassembled WGS sequence"/>
</dbReference>
<accession>A0A328BXS1</accession>
<proteinExistence type="predicted"/>
<dbReference type="AlphaFoldDB" id="A0A328BXS1"/>
<feature type="region of interest" description="Disordered" evidence="1">
    <location>
        <begin position="276"/>
        <end position="298"/>
    </location>
</feature>
<protein>
    <submittedName>
        <fullName evidence="2">Uncharacterized protein</fullName>
    </submittedName>
</protein>
<name>A0A328BXS1_9BACT</name>
<sequence length="868" mass="98130">MRLVIRDYNPEWKPLLLPQKHLLARKFTTGRRHTRSAFLATVQLRIEYLLDSARLREPTNLICNEPRLQRELTAQGSTATLPGQAVHQVVFAEETVLPTSPDQRILGVTLTDQGEGALVRYSVCARYSSTDGKAYVAVVPSDNECPPQAGYATVTVPMARLERSLFVEKLLMAFQLNNLMVLDGPAQLLRRKLQQQISRSLQLQSSSLRLSDSVLTYTLQQQEQLDALTAARREAKADSLQRATQLGNQTFDELKARQPKVAEELQAAEISAKQLKSNVDAAQKQRRNTSRKAQSAGPSIAELQTLEAQYRAAQEKASVLRQEKQKLQRFFDALTTRRQQVAQLLQKYNITTASLGRATLTTNQNEKELRAVQDTIVQQEARLRKASVGAKLPADAAAASALLTISPSANTAPTSTLRSALTDMYLELAQQQIVFLAAPQAGTLDVLDEANVYVPNVTRPHWRFRPDVVSIEIEDGMVLGLKATGHRCLDNQKVVFESRAPVGISADRDLYQEWHHQRLWLQYPLHEHGPHQASFVRLTDVLRYYPNLAPQAGDRSPADGVYVVHPGDPLPQRTFTKIATQKILQGRLYTDLAGVKSENPNGLVQLEISRKFVFGAPWSKFSPNLQLQVFGYFTPFVSVNKLEQQNRYLPLQRTEQRGRYIVQTIDLVRYTNFRVGGDYNLVGLRLPRFKSDFGLDLGFALQRVAIRDTLTRIGRPTVANRPTLDSTLNVGSYGVSLKARIRPDSRYGLMVRLGYFRYTLLNDRDNQPFIDQQPQARDVGRDGRTTFGEFAQRYWYEGVIQYEMTGRLRIAENLEYFVRPQLSHLLYRSSRTFFQIQTGFQFDVFGPKREAPPGVIAPDPIQRRSGLR</sequence>
<reference evidence="3" key="1">
    <citation type="submission" date="2018-05" db="EMBL/GenBank/DDBJ databases">
        <authorList>
            <person name="Nie L."/>
        </authorList>
    </citation>
    <scope>NUCLEOTIDE SEQUENCE [LARGE SCALE GENOMIC DNA]</scope>
    <source>
        <strain evidence="3">NL</strain>
    </source>
</reference>
<evidence type="ECO:0000256" key="1">
    <source>
        <dbReference type="SAM" id="MobiDB-lite"/>
    </source>
</evidence>
<keyword evidence="3" id="KW-1185">Reference proteome</keyword>
<evidence type="ECO:0000313" key="3">
    <source>
        <dbReference type="Proteomes" id="UP000248553"/>
    </source>
</evidence>
<dbReference type="EMBL" id="QHKM01000001">
    <property type="protein sequence ID" value="RAK69908.1"/>
    <property type="molecule type" value="Genomic_DNA"/>
</dbReference>
<gene>
    <name evidence="2" type="ORF">DLM85_03370</name>
</gene>